<keyword evidence="2 6" id="KW-0812">Transmembrane</keyword>
<dbReference type="PANTHER" id="PTHR30414">
    <property type="entry name" value="MINICONDUCTANCE MECHANOSENSITIVE CHANNEL YBDG"/>
    <property type="match status" value="1"/>
</dbReference>
<evidence type="ECO:0000256" key="3">
    <source>
        <dbReference type="ARBA" id="ARBA00022989"/>
    </source>
</evidence>
<dbReference type="Gene3D" id="2.30.30.60">
    <property type="match status" value="1"/>
</dbReference>
<dbReference type="HOGENOM" id="CLU_045354_1_0_0"/>
<evidence type="ECO:0000313" key="9">
    <source>
        <dbReference type="Proteomes" id="UP000002881"/>
    </source>
</evidence>
<evidence type="ECO:0000256" key="5">
    <source>
        <dbReference type="SAM" id="MobiDB-lite"/>
    </source>
</evidence>
<sequence>MIDIFAGWFSALGLSETFDLVLANIVVGIIMVVVAFLSKFLFEKLLIKPIEIIVRRSAFKWDDYLIKHRLLYKIALMIPAIVIALFARAFPAIEDLIYKLVATYLIFIVAVVIDSFLDVLTSAYQSLETSKDKPIKSYITVVKIMVYIVAGVIAVSVLTGISPWGILSGIGAMTAVLLVVFRDSLLGLVASIQISKNNLVSIGDWIEVPKFQADGDVIDITLTTIRIQNWDKTITTIPSYAIISESFKNWKGMFQAGGRRIKRSVFIDTSSIRFLDDELYERLYRIEILRPYLESKKKEIEEFNKKNNVDVSEPVNGRKMTNIGTFRAYLMAYLRNLPGTNKNMIIMVRQLQPTDTGLPLEIYAFSSDTSWVNYEALQSDIFDHVFAALPHFGLRVFQNPTGRDVRALGELFVSGKMAVPHPSAGEKSATINNDEDRQIDYH</sequence>
<dbReference type="PANTHER" id="PTHR30414:SF0">
    <property type="entry name" value="MINICONDUCTANCE MECHANOSENSITIVE CHANNEL YBDG"/>
    <property type="match status" value="1"/>
</dbReference>
<dbReference type="AlphaFoldDB" id="I2F822"/>
<dbReference type="InterPro" id="IPR030192">
    <property type="entry name" value="YbdG"/>
</dbReference>
<feature type="region of interest" description="Disordered" evidence="5">
    <location>
        <begin position="420"/>
        <end position="442"/>
    </location>
</feature>
<dbReference type="KEGG" id="mpg:Theba_2464"/>
<dbReference type="GO" id="GO:0071470">
    <property type="term" value="P:cellular response to osmotic stress"/>
    <property type="evidence" value="ECO:0007669"/>
    <property type="project" value="InterPro"/>
</dbReference>
<name>I2F822_9BACT</name>
<evidence type="ECO:0000256" key="1">
    <source>
        <dbReference type="ARBA" id="ARBA00004370"/>
    </source>
</evidence>
<keyword evidence="9" id="KW-1185">Reference proteome</keyword>
<comment type="subcellular location">
    <subcellularLocation>
        <location evidence="1">Membrane</location>
    </subcellularLocation>
</comment>
<dbReference type="GO" id="GO:0008381">
    <property type="term" value="F:mechanosensitive monoatomic ion channel activity"/>
    <property type="evidence" value="ECO:0007669"/>
    <property type="project" value="InterPro"/>
</dbReference>
<feature type="transmembrane region" description="Helical" evidence="6">
    <location>
        <begin position="96"/>
        <end position="117"/>
    </location>
</feature>
<protein>
    <submittedName>
        <fullName evidence="8">Small-conductance mechanosensitive channel</fullName>
    </submittedName>
</protein>
<dbReference type="SUPFAM" id="SSF50182">
    <property type="entry name" value="Sm-like ribonucleoproteins"/>
    <property type="match status" value="1"/>
</dbReference>
<dbReference type="GeneID" id="87108170"/>
<dbReference type="Proteomes" id="UP000002881">
    <property type="component" value="Chromosome"/>
</dbReference>
<dbReference type="EMBL" id="CP003532">
    <property type="protein sequence ID" value="AFK08075.1"/>
    <property type="molecule type" value="Genomic_DNA"/>
</dbReference>
<proteinExistence type="predicted"/>
<evidence type="ECO:0000259" key="7">
    <source>
        <dbReference type="Pfam" id="PF00924"/>
    </source>
</evidence>
<dbReference type="InterPro" id="IPR006685">
    <property type="entry name" value="MscS_channel_2nd"/>
</dbReference>
<dbReference type="STRING" id="660470.Theba_2464"/>
<dbReference type="GO" id="GO:0005886">
    <property type="term" value="C:plasma membrane"/>
    <property type="evidence" value="ECO:0007669"/>
    <property type="project" value="TreeGrafter"/>
</dbReference>
<feature type="transmembrane region" description="Helical" evidence="6">
    <location>
        <begin position="70"/>
        <end position="90"/>
    </location>
</feature>
<feature type="transmembrane region" description="Helical" evidence="6">
    <location>
        <begin position="138"/>
        <end position="158"/>
    </location>
</feature>
<organism evidence="8 9">
    <name type="scientific">Mesotoga prima MesG1.Ag.4.2</name>
    <dbReference type="NCBI Taxonomy" id="660470"/>
    <lineage>
        <taxon>Bacteria</taxon>
        <taxon>Thermotogati</taxon>
        <taxon>Thermotogota</taxon>
        <taxon>Thermotogae</taxon>
        <taxon>Kosmotogales</taxon>
        <taxon>Kosmotogaceae</taxon>
        <taxon>Mesotoga</taxon>
    </lineage>
</organism>
<evidence type="ECO:0000256" key="2">
    <source>
        <dbReference type="ARBA" id="ARBA00022692"/>
    </source>
</evidence>
<keyword evidence="3 6" id="KW-1133">Transmembrane helix</keyword>
<dbReference type="InterPro" id="IPR023408">
    <property type="entry name" value="MscS_beta-dom_sf"/>
</dbReference>
<feature type="transmembrane region" description="Helical" evidence="6">
    <location>
        <begin position="20"/>
        <end position="42"/>
    </location>
</feature>
<dbReference type="eggNOG" id="COG0668">
    <property type="taxonomic scope" value="Bacteria"/>
</dbReference>
<gene>
    <name evidence="8" type="ORF">Theba_2464</name>
</gene>
<dbReference type="Pfam" id="PF00924">
    <property type="entry name" value="MS_channel_2nd"/>
    <property type="match status" value="1"/>
</dbReference>
<feature type="domain" description="Mechanosensitive ion channel MscS" evidence="7">
    <location>
        <begin position="183"/>
        <end position="251"/>
    </location>
</feature>
<evidence type="ECO:0000256" key="6">
    <source>
        <dbReference type="SAM" id="Phobius"/>
    </source>
</evidence>
<evidence type="ECO:0000256" key="4">
    <source>
        <dbReference type="ARBA" id="ARBA00023136"/>
    </source>
</evidence>
<accession>I2F822</accession>
<dbReference type="RefSeq" id="WP_014731807.1">
    <property type="nucleotide sequence ID" value="NC_017934.1"/>
</dbReference>
<reference evidence="8 9" key="1">
    <citation type="journal article" date="2012" name="Genome Biol. Evol.">
        <title>Genome Sequence of the Mesophilic Thermotogales Bacterium Mesotoga prima MesG1.Ag.4.2 Reveals the Largest Thermotogales Genome To Date.</title>
        <authorList>
            <person name="Zhaxybayeva O."/>
            <person name="Swithers K.S."/>
            <person name="Foght J."/>
            <person name="Green A.G."/>
            <person name="Bruce D."/>
            <person name="Detter C."/>
            <person name="Han S."/>
            <person name="Teshima H."/>
            <person name="Han J."/>
            <person name="Woyke T."/>
            <person name="Pitluck S."/>
            <person name="Nolan M."/>
            <person name="Ivanova N."/>
            <person name="Pati A."/>
            <person name="Land M.L."/>
            <person name="Dlutek M."/>
            <person name="Doolittle W.F."/>
            <person name="Noll K.M."/>
            <person name="Nesbo C.L."/>
        </authorList>
    </citation>
    <scope>NUCLEOTIDE SEQUENCE [LARGE SCALE GENOMIC DNA]</scope>
    <source>
        <strain evidence="9">mesG1.Ag.4.2</strain>
    </source>
</reference>
<keyword evidence="4 6" id="KW-0472">Membrane</keyword>
<evidence type="ECO:0000313" key="8">
    <source>
        <dbReference type="EMBL" id="AFK08075.1"/>
    </source>
</evidence>
<dbReference type="InterPro" id="IPR010920">
    <property type="entry name" value="LSM_dom_sf"/>
</dbReference>